<accession>A0AAP0CC00</accession>
<feature type="region of interest" description="Disordered" evidence="2">
    <location>
        <begin position="820"/>
        <end position="843"/>
    </location>
</feature>
<feature type="compositionally biased region" description="Polar residues" evidence="2">
    <location>
        <begin position="284"/>
        <end position="293"/>
    </location>
</feature>
<dbReference type="PROSITE" id="PS51840">
    <property type="entry name" value="C2_NT"/>
    <property type="match status" value="1"/>
</dbReference>
<dbReference type="PANTHER" id="PTHR34452">
    <property type="entry name" value="MYOSIN HEAVY CHAIN-RELATED PROTEIN"/>
    <property type="match status" value="1"/>
</dbReference>
<organism evidence="4 5">
    <name type="scientific">Deinandra increscens subsp. villosa</name>
    <dbReference type="NCBI Taxonomy" id="3103831"/>
    <lineage>
        <taxon>Eukaryota</taxon>
        <taxon>Viridiplantae</taxon>
        <taxon>Streptophyta</taxon>
        <taxon>Embryophyta</taxon>
        <taxon>Tracheophyta</taxon>
        <taxon>Spermatophyta</taxon>
        <taxon>Magnoliopsida</taxon>
        <taxon>eudicotyledons</taxon>
        <taxon>Gunneridae</taxon>
        <taxon>Pentapetalae</taxon>
        <taxon>asterids</taxon>
        <taxon>campanulids</taxon>
        <taxon>Asterales</taxon>
        <taxon>Asteraceae</taxon>
        <taxon>Asteroideae</taxon>
        <taxon>Heliantheae alliance</taxon>
        <taxon>Madieae</taxon>
        <taxon>Madiinae</taxon>
        <taxon>Deinandra</taxon>
    </lineage>
</organism>
<evidence type="ECO:0000313" key="4">
    <source>
        <dbReference type="EMBL" id="KAK9053151.1"/>
    </source>
</evidence>
<feature type="coiled-coil region" evidence="1">
    <location>
        <begin position="477"/>
        <end position="589"/>
    </location>
</feature>
<keyword evidence="5" id="KW-1185">Reference proteome</keyword>
<evidence type="ECO:0000259" key="3">
    <source>
        <dbReference type="PROSITE" id="PS51840"/>
    </source>
</evidence>
<feature type="region of interest" description="Disordered" evidence="2">
    <location>
        <begin position="194"/>
        <end position="266"/>
    </location>
</feature>
<evidence type="ECO:0000256" key="1">
    <source>
        <dbReference type="SAM" id="Coils"/>
    </source>
</evidence>
<gene>
    <name evidence="4" type="ORF">SSX86_029781</name>
</gene>
<comment type="caution">
    <text evidence="4">The sequence shown here is derived from an EMBL/GenBank/DDBJ whole genome shotgun (WGS) entry which is preliminary data.</text>
</comment>
<feature type="compositionally biased region" description="Basic and acidic residues" evidence="2">
    <location>
        <begin position="195"/>
        <end position="219"/>
    </location>
</feature>
<evidence type="ECO:0000256" key="2">
    <source>
        <dbReference type="SAM" id="MobiDB-lite"/>
    </source>
</evidence>
<feature type="coiled-coil region" evidence="1">
    <location>
        <begin position="956"/>
        <end position="1004"/>
    </location>
</feature>
<dbReference type="EMBL" id="JBCNJP010000027">
    <property type="protein sequence ID" value="KAK9053151.1"/>
    <property type="molecule type" value="Genomic_DNA"/>
</dbReference>
<name>A0AAP0CC00_9ASTR</name>
<feature type="coiled-coil region" evidence="1">
    <location>
        <begin position="651"/>
        <end position="678"/>
    </location>
</feature>
<reference evidence="4 5" key="1">
    <citation type="submission" date="2024-04" db="EMBL/GenBank/DDBJ databases">
        <title>The reference genome of an endangered Asteraceae, Deinandra increscens subsp. villosa, native to the Central Coast of California.</title>
        <authorList>
            <person name="Guilliams M."/>
            <person name="Hasenstab-Lehman K."/>
            <person name="Meyer R."/>
            <person name="Mcevoy S."/>
        </authorList>
    </citation>
    <scope>NUCLEOTIDE SEQUENCE [LARGE SCALE GENOMIC DNA]</scope>
    <source>
        <tissue evidence="4">Leaf</tissue>
    </source>
</reference>
<feature type="compositionally biased region" description="Polar residues" evidence="2">
    <location>
        <begin position="253"/>
        <end position="266"/>
    </location>
</feature>
<feature type="region of interest" description="Disordered" evidence="2">
    <location>
        <begin position="284"/>
        <end position="303"/>
    </location>
</feature>
<evidence type="ECO:0000313" key="5">
    <source>
        <dbReference type="Proteomes" id="UP001408789"/>
    </source>
</evidence>
<feature type="coiled-coil region" evidence="1">
    <location>
        <begin position="704"/>
        <end position="816"/>
    </location>
</feature>
<keyword evidence="1" id="KW-0175">Coiled coil</keyword>
<feature type="compositionally biased region" description="Polar residues" evidence="2">
    <location>
        <begin position="220"/>
        <end position="236"/>
    </location>
</feature>
<feature type="compositionally biased region" description="Basic and acidic residues" evidence="2">
    <location>
        <begin position="820"/>
        <end position="836"/>
    </location>
</feature>
<dbReference type="InterPro" id="IPR019448">
    <property type="entry name" value="NT-C2"/>
</dbReference>
<feature type="domain" description="C2 NT-type" evidence="3">
    <location>
        <begin position="6"/>
        <end position="141"/>
    </location>
</feature>
<sequence length="1006" mass="115605">MFKSTRWRSDKNKIKAVFKLQFYATQLAPNGGDALTIAVIPGDVGKPTARLEKTKVREGNCYWEKPHSETVKFTRDQKTGKINEKIYRFVVSTGSLVFGVVGEVSLDFSCYADATKPSSLSLPLKNAKSTSVLHVSPLFFLILKLYEWILLFKFNGCRCCLMLNTLVKTYREVDISENVKEDNKNLRAKLSNGDIKGRIQSDPSEDHGIESDNINRDHGTSTGSDITLSGSYSSLGLDTPRKTESKNTKAAHETSTTTIFEEQHQRSSSQWDWLDDSFHDLTTDDSSMISPSETLLGETSEEGSPDEIIKKLKGELVLLARQAEVSEMELQTLRKQIVKESKKGIDLSKEVAGLKEERNELKEECEKMKVKVNSNLLTEGGDPWVLVDELKEELNYEKDLNSNLRLQLQKTQESNAELILAVRDLDEMLESKSKFSIAPKVNSKFEADDDDGDQKALEDIVKEHSGMKDMNLQEQKIIGLYNEIELYKRDKDSLEMQMEHIALDYEILKQENHDIFYKLEQSQLQEQLKMQYECSTSYATVNELESQIDNLSNELKLKSKELSESFHAIRELETHIKNLEEDLDNQAYGFEADMEDVIRAKVEQEQRAIRAEEIIRKVKLQNASTAGKLQEEFKKLSTEMALAFQENENAAMKAIDEANQLRVERRHLEEMVKKVKEEFDSMCDQYEDKLVDFSNQMTLKSKHLDGMKKQIENLSHELKHKKTSYNAKLENLDNERNCLENEICLVKMEMESSKKELRNVINDKDNEVERLLSETEGLKSRCDDMKQFLKENELEKENLKKQVSLLKGDINKKDQALCSTEKKLKERSKPTPKDNKTVPVSQSKEVNNMKDKIKLLEGQIKLKEAALEYSEALFLEKEQDLKHKIKELEGRPEILDQNVKNPQVTSVYGEISVSNALQLSLYDTTGYSSSNHSDDDNTPEIKKTRDQKILEISSNEMELLNKNMFMENELKEMQERYSEISLKFAEVEGERQQLVMALRNLKNTKK</sequence>
<dbReference type="Proteomes" id="UP001408789">
    <property type="component" value="Unassembled WGS sequence"/>
</dbReference>
<dbReference type="AlphaFoldDB" id="A0AAP0CC00"/>
<proteinExistence type="predicted"/>
<feature type="compositionally biased region" description="Basic and acidic residues" evidence="2">
    <location>
        <begin position="239"/>
        <end position="252"/>
    </location>
</feature>
<feature type="coiled-coil region" evidence="1">
    <location>
        <begin position="309"/>
        <end position="407"/>
    </location>
</feature>
<dbReference type="Pfam" id="PF10358">
    <property type="entry name" value="NT-C2"/>
    <property type="match status" value="1"/>
</dbReference>
<dbReference type="PANTHER" id="PTHR34452:SF16">
    <property type="entry name" value="NT-TYPE C2 DOMAIN-CONTAINING PROTEIN"/>
    <property type="match status" value="1"/>
</dbReference>
<protein>
    <recommendedName>
        <fullName evidence="3">C2 NT-type domain-containing protein</fullName>
    </recommendedName>
</protein>